<proteinExistence type="predicted"/>
<dbReference type="VEuPathDB" id="TriTrypDB:LpyrH10_40_0150"/>
<dbReference type="EMBL" id="LGTL01000040">
    <property type="protein sequence ID" value="KPA73174.1"/>
    <property type="molecule type" value="Genomic_DNA"/>
</dbReference>
<dbReference type="AlphaFoldDB" id="A0A0N0VCP9"/>
<keyword evidence="1" id="KW-0175">Coiled coil</keyword>
<dbReference type="RefSeq" id="XP_015651613.1">
    <property type="nucleotide sequence ID" value="XM_015809810.1"/>
</dbReference>
<feature type="region of interest" description="Disordered" evidence="2">
    <location>
        <begin position="306"/>
        <end position="333"/>
    </location>
</feature>
<feature type="coiled-coil region" evidence="1">
    <location>
        <begin position="74"/>
        <end position="136"/>
    </location>
</feature>
<comment type="caution">
    <text evidence="3">The sequence shown here is derived from an EMBL/GenBank/DDBJ whole genome shotgun (WGS) entry which is preliminary data.</text>
</comment>
<protein>
    <submittedName>
        <fullName evidence="3">Uncharacterized protein</fullName>
    </submittedName>
</protein>
<feature type="compositionally biased region" description="Low complexity" evidence="2">
    <location>
        <begin position="316"/>
        <end position="330"/>
    </location>
</feature>
<evidence type="ECO:0000313" key="4">
    <source>
        <dbReference type="Proteomes" id="UP000037923"/>
    </source>
</evidence>
<reference evidence="3 4" key="1">
    <citation type="submission" date="2015-07" db="EMBL/GenBank/DDBJ databases">
        <title>High-quality genome of monoxenous trypanosomatid Leptomonas pyrrhocoris.</title>
        <authorList>
            <person name="Flegontov P."/>
            <person name="Butenko A."/>
            <person name="Firsov S."/>
            <person name="Vlcek C."/>
            <person name="Logacheva M.D."/>
            <person name="Field M."/>
            <person name="Filatov D."/>
            <person name="Flegontova O."/>
            <person name="Gerasimov E."/>
            <person name="Jackson A.P."/>
            <person name="Kelly S."/>
            <person name="Opperdoes F."/>
            <person name="O'Reilly A."/>
            <person name="Votypka J."/>
            <person name="Yurchenko V."/>
            <person name="Lukes J."/>
        </authorList>
    </citation>
    <scope>NUCLEOTIDE SEQUENCE [LARGE SCALE GENOMIC DNA]</scope>
    <source>
        <strain evidence="3">H10</strain>
    </source>
</reference>
<evidence type="ECO:0000256" key="1">
    <source>
        <dbReference type="SAM" id="Coils"/>
    </source>
</evidence>
<gene>
    <name evidence="3" type="ORF">ABB37_10075</name>
</gene>
<dbReference type="Proteomes" id="UP000037923">
    <property type="component" value="Unassembled WGS sequence"/>
</dbReference>
<keyword evidence="4" id="KW-1185">Reference proteome</keyword>
<sequence>MLTSSQQPDREGSLTDATSIDEMGGWATVAEALLMDCARVTLLDVAEPSARQAIAAECTESLSQLVQRHLAMAAATHRREVAAEERQSEELTHQLHTVVQECESMGEQLVIERTTRAATEEELQAVQDEREALHAERAAVWHLVRDAVMSASHRRNLVSPANATLEDHVRYLCRWVRETAETVQGNATSAVTTVAPAVQRDEPPASIFQSPRASYHRLLPSAPLNPVTASLLRVKEQVQQLRGPSVAQLQQAVGAHRPLREEAVATTPPTQRRPATAAAAAIAATTTQLSADRALALSRSYTPRRSTATVLRHGSADNNGGSNVNDGVSSPPWRTHMAKLQQELKGLRRDLHTATPRS</sequence>
<accession>A0A0N0VCP9</accession>
<dbReference type="OrthoDB" id="273419at2759"/>
<dbReference type="OMA" id="PPWRTHM"/>
<evidence type="ECO:0000313" key="3">
    <source>
        <dbReference type="EMBL" id="KPA73174.1"/>
    </source>
</evidence>
<name>A0A0N0VCP9_LEPPY</name>
<evidence type="ECO:0000256" key="2">
    <source>
        <dbReference type="SAM" id="MobiDB-lite"/>
    </source>
</evidence>
<organism evidence="3 4">
    <name type="scientific">Leptomonas pyrrhocoris</name>
    <name type="common">Firebug parasite</name>
    <dbReference type="NCBI Taxonomy" id="157538"/>
    <lineage>
        <taxon>Eukaryota</taxon>
        <taxon>Discoba</taxon>
        <taxon>Euglenozoa</taxon>
        <taxon>Kinetoplastea</taxon>
        <taxon>Metakinetoplastina</taxon>
        <taxon>Trypanosomatida</taxon>
        <taxon>Trypanosomatidae</taxon>
        <taxon>Leishmaniinae</taxon>
        <taxon>Leptomonas</taxon>
    </lineage>
</organism>
<dbReference type="GeneID" id="26910355"/>